<name>A0A830B660_9LAMI</name>
<protein>
    <submittedName>
        <fullName evidence="1">Uncharacterized protein</fullName>
    </submittedName>
</protein>
<dbReference type="Proteomes" id="UP000653305">
    <property type="component" value="Unassembled WGS sequence"/>
</dbReference>
<sequence length="100" mass="11406">MSENKVLRAWEERVISEENEHRIVHYHLVDTTPNSLLAVVGIEKSRKHMIYSVTEDFLRAFGPTSTVHAGSRWRSRKDAVEFLSSVTSRDGPIFANSSMC</sequence>
<organism evidence="1 2">
    <name type="scientific">Phtheirospermum japonicum</name>
    <dbReference type="NCBI Taxonomy" id="374723"/>
    <lineage>
        <taxon>Eukaryota</taxon>
        <taxon>Viridiplantae</taxon>
        <taxon>Streptophyta</taxon>
        <taxon>Embryophyta</taxon>
        <taxon>Tracheophyta</taxon>
        <taxon>Spermatophyta</taxon>
        <taxon>Magnoliopsida</taxon>
        <taxon>eudicotyledons</taxon>
        <taxon>Gunneridae</taxon>
        <taxon>Pentapetalae</taxon>
        <taxon>asterids</taxon>
        <taxon>lamiids</taxon>
        <taxon>Lamiales</taxon>
        <taxon>Orobanchaceae</taxon>
        <taxon>Orobanchaceae incertae sedis</taxon>
        <taxon>Phtheirospermum</taxon>
    </lineage>
</organism>
<proteinExistence type="predicted"/>
<dbReference type="AlphaFoldDB" id="A0A830B660"/>
<keyword evidence="2" id="KW-1185">Reference proteome</keyword>
<evidence type="ECO:0000313" key="2">
    <source>
        <dbReference type="Proteomes" id="UP000653305"/>
    </source>
</evidence>
<comment type="caution">
    <text evidence="1">The sequence shown here is derived from an EMBL/GenBank/DDBJ whole genome shotgun (WGS) entry which is preliminary data.</text>
</comment>
<dbReference type="EMBL" id="BMAC01000019">
    <property type="protein sequence ID" value="GFP80488.1"/>
    <property type="molecule type" value="Genomic_DNA"/>
</dbReference>
<reference evidence="1" key="1">
    <citation type="submission" date="2020-07" db="EMBL/GenBank/DDBJ databases">
        <title>Ethylene signaling mediates host invasion by parasitic plants.</title>
        <authorList>
            <person name="Yoshida S."/>
        </authorList>
    </citation>
    <scope>NUCLEOTIDE SEQUENCE</scope>
    <source>
        <strain evidence="1">Okayama</strain>
    </source>
</reference>
<gene>
    <name evidence="1" type="ORF">PHJA_000192200</name>
</gene>
<accession>A0A830B660</accession>
<dbReference type="OrthoDB" id="1728910at2759"/>
<evidence type="ECO:0000313" key="1">
    <source>
        <dbReference type="EMBL" id="GFP80488.1"/>
    </source>
</evidence>